<protein>
    <recommendedName>
        <fullName evidence="3">NAD(P)-binding domain-containing protein</fullName>
    </recommendedName>
</protein>
<dbReference type="PANTHER" id="PTHR14097:SF8">
    <property type="entry name" value="NAD(P)-BINDING DOMAIN-CONTAINING PROTEIN"/>
    <property type="match status" value="1"/>
</dbReference>
<evidence type="ECO:0000313" key="2">
    <source>
        <dbReference type="Proteomes" id="UP001140560"/>
    </source>
</evidence>
<evidence type="ECO:0008006" key="3">
    <source>
        <dbReference type="Google" id="ProtNLM"/>
    </source>
</evidence>
<sequence>MKVIIVGATGAIAGAILQYVARRNDITQVVALTRRPLPDIDMSDKKVENVIIQNFGDLESVQDETWEKLQDADAIVWGMGTYTLDEDVNLKYPLAFQEKFLKRQLENPQSREGKKNKFKFIYLSGAFVEPDQSRRLYVLGDQRRMKGLLQTKMIEFAEAHNDIWEAFIIRPGQVHFGNTLRNRVTGYLFGSSLTIRSEELAAFVADLVVNGADNAVIENREMVERGRTVLHEAM</sequence>
<dbReference type="Proteomes" id="UP001140560">
    <property type="component" value="Unassembled WGS sequence"/>
</dbReference>
<dbReference type="InterPro" id="IPR036291">
    <property type="entry name" value="NAD(P)-bd_dom_sf"/>
</dbReference>
<dbReference type="Gene3D" id="3.40.50.720">
    <property type="entry name" value="NAD(P)-binding Rossmann-like Domain"/>
    <property type="match status" value="1"/>
</dbReference>
<organism evidence="1 2">
    <name type="scientific">Neocucurbitaria cava</name>
    <dbReference type="NCBI Taxonomy" id="798079"/>
    <lineage>
        <taxon>Eukaryota</taxon>
        <taxon>Fungi</taxon>
        <taxon>Dikarya</taxon>
        <taxon>Ascomycota</taxon>
        <taxon>Pezizomycotina</taxon>
        <taxon>Dothideomycetes</taxon>
        <taxon>Pleosporomycetidae</taxon>
        <taxon>Pleosporales</taxon>
        <taxon>Pleosporineae</taxon>
        <taxon>Cucurbitariaceae</taxon>
        <taxon>Neocucurbitaria</taxon>
    </lineage>
</organism>
<reference evidence="1" key="1">
    <citation type="submission" date="2022-10" db="EMBL/GenBank/DDBJ databases">
        <title>Tapping the CABI collections for fungal endophytes: first genome assemblies for Collariella, Neodidymelliopsis, Ascochyta clinopodiicola, Didymella pomorum, Didymosphaeria variabile, Neocosmospora piperis and Neocucurbitaria cava.</title>
        <authorList>
            <person name="Hill R."/>
        </authorList>
    </citation>
    <scope>NUCLEOTIDE SEQUENCE</scope>
    <source>
        <strain evidence="1">IMI 356814</strain>
    </source>
</reference>
<proteinExistence type="predicted"/>
<dbReference type="EMBL" id="JAPEUY010000006">
    <property type="protein sequence ID" value="KAJ4372056.1"/>
    <property type="molecule type" value="Genomic_DNA"/>
</dbReference>
<evidence type="ECO:0000313" key="1">
    <source>
        <dbReference type="EMBL" id="KAJ4372056.1"/>
    </source>
</evidence>
<keyword evidence="2" id="KW-1185">Reference proteome</keyword>
<accession>A0A9W8Y9L5</accession>
<dbReference type="PANTHER" id="PTHR14097">
    <property type="entry name" value="OXIDOREDUCTASE HTATIP2"/>
    <property type="match status" value="1"/>
</dbReference>
<dbReference type="SUPFAM" id="SSF51735">
    <property type="entry name" value="NAD(P)-binding Rossmann-fold domains"/>
    <property type="match status" value="1"/>
</dbReference>
<name>A0A9W8Y9L5_9PLEO</name>
<dbReference type="AlphaFoldDB" id="A0A9W8Y9L5"/>
<gene>
    <name evidence="1" type="ORF">N0V83_003829</name>
</gene>
<dbReference type="OrthoDB" id="3535423at2759"/>
<comment type="caution">
    <text evidence="1">The sequence shown here is derived from an EMBL/GenBank/DDBJ whole genome shotgun (WGS) entry which is preliminary data.</text>
</comment>